<evidence type="ECO:0000259" key="12">
    <source>
        <dbReference type="Pfam" id="PF01207"/>
    </source>
</evidence>
<dbReference type="Gene3D" id="1.10.1200.80">
    <property type="entry name" value="Putative flavin oxidoreducatase, domain 2"/>
    <property type="match status" value="1"/>
</dbReference>
<organism evidence="13">
    <name type="scientific">hydrocarbon metagenome</name>
    <dbReference type="NCBI Taxonomy" id="938273"/>
    <lineage>
        <taxon>unclassified sequences</taxon>
        <taxon>metagenomes</taxon>
        <taxon>ecological metagenomes</taxon>
    </lineage>
</organism>
<comment type="function">
    <text evidence="2">Catalyzes the synthesis of 5,6-dihydrouridine (D), a modified base found in the D-loop of most tRNAs, via the reduction of the C5-C6 double bond in target uridines.</text>
</comment>
<keyword evidence="9" id="KW-0560">Oxidoreductase</keyword>
<comment type="cofactor">
    <cofactor evidence="1">
        <name>FMN</name>
        <dbReference type="ChEBI" id="CHEBI:58210"/>
    </cofactor>
</comment>
<dbReference type="InterPro" id="IPR001269">
    <property type="entry name" value="DUS_fam"/>
</dbReference>
<dbReference type="PANTHER" id="PTHR45846:SF1">
    <property type="entry name" value="TRNA-DIHYDROURIDINE(47) SYNTHASE [NAD(P)(+)]-LIKE"/>
    <property type="match status" value="1"/>
</dbReference>
<evidence type="ECO:0000256" key="3">
    <source>
        <dbReference type="ARBA" id="ARBA00022555"/>
    </source>
</evidence>
<comment type="caution">
    <text evidence="13">The sequence shown here is derived from an EMBL/GenBank/DDBJ whole genome shotgun (WGS) entry which is preliminary data.</text>
</comment>
<evidence type="ECO:0000256" key="10">
    <source>
        <dbReference type="ARBA" id="ARBA00048205"/>
    </source>
</evidence>
<comment type="catalytic activity">
    <reaction evidence="10">
        <text>a 5,6-dihydrouridine in tRNA + NADP(+) = a uridine in tRNA + NADPH + H(+)</text>
        <dbReference type="Rhea" id="RHEA:23624"/>
        <dbReference type="Rhea" id="RHEA-COMP:13339"/>
        <dbReference type="Rhea" id="RHEA-COMP:13887"/>
        <dbReference type="ChEBI" id="CHEBI:15378"/>
        <dbReference type="ChEBI" id="CHEBI:57783"/>
        <dbReference type="ChEBI" id="CHEBI:58349"/>
        <dbReference type="ChEBI" id="CHEBI:65315"/>
        <dbReference type="ChEBI" id="CHEBI:74443"/>
    </reaction>
</comment>
<dbReference type="GO" id="GO:0000049">
    <property type="term" value="F:tRNA binding"/>
    <property type="evidence" value="ECO:0007669"/>
    <property type="project" value="UniProtKB-KW"/>
</dbReference>
<evidence type="ECO:0000256" key="2">
    <source>
        <dbReference type="ARBA" id="ARBA00002790"/>
    </source>
</evidence>
<keyword evidence="5" id="KW-0288">FMN</keyword>
<dbReference type="EMBL" id="LNQE01000996">
    <property type="protein sequence ID" value="KUG22018.1"/>
    <property type="molecule type" value="Genomic_DNA"/>
</dbReference>
<evidence type="ECO:0000313" key="13">
    <source>
        <dbReference type="EMBL" id="KUG22018.1"/>
    </source>
</evidence>
<dbReference type="InterPro" id="IPR024036">
    <property type="entry name" value="tRNA-dHydroUridine_Synthase_C"/>
</dbReference>
<dbReference type="InterPro" id="IPR018517">
    <property type="entry name" value="tRNA_hU_synthase_CS"/>
</dbReference>
<evidence type="ECO:0000256" key="5">
    <source>
        <dbReference type="ARBA" id="ARBA00022643"/>
    </source>
</evidence>
<dbReference type="AlphaFoldDB" id="A0A0W8FMU5"/>
<dbReference type="CDD" id="cd02801">
    <property type="entry name" value="DUS_like_FMN"/>
    <property type="match status" value="1"/>
</dbReference>
<dbReference type="Pfam" id="PF01207">
    <property type="entry name" value="Dus"/>
    <property type="match status" value="1"/>
</dbReference>
<evidence type="ECO:0000256" key="9">
    <source>
        <dbReference type="ARBA" id="ARBA00023002"/>
    </source>
</evidence>
<dbReference type="PIRSF" id="PIRSF006621">
    <property type="entry name" value="Dus"/>
    <property type="match status" value="1"/>
</dbReference>
<keyword evidence="8" id="KW-0694">RNA-binding</keyword>
<reference evidence="13" key="1">
    <citation type="journal article" date="2015" name="Proc. Natl. Acad. Sci. U.S.A.">
        <title>Networks of energetic and metabolic interactions define dynamics in microbial communities.</title>
        <authorList>
            <person name="Embree M."/>
            <person name="Liu J.K."/>
            <person name="Al-Bassam M.M."/>
            <person name="Zengler K."/>
        </authorList>
    </citation>
    <scope>NUCLEOTIDE SEQUENCE</scope>
</reference>
<dbReference type="SUPFAM" id="SSF51395">
    <property type="entry name" value="FMN-linked oxidoreductases"/>
    <property type="match status" value="1"/>
</dbReference>
<keyword evidence="3" id="KW-0820">tRNA-binding</keyword>
<dbReference type="InterPro" id="IPR013785">
    <property type="entry name" value="Aldolase_TIM"/>
</dbReference>
<gene>
    <name evidence="13" type="ORF">ASZ90_008219</name>
</gene>
<sequence length="329" mass="35874">MSNVVDILKTAAKKGAFLAPLAGISNLPFRLIARSQGCSLSYTEMISTNGLVRKTAKTYEYLRTSADDRPLAAQIFGADPEIMAEAARIVADTGVDLIDINMGCPVRKVIKAGAGAILMKNPALAARIVEAVKKVVKVPVTAKIRSGWTHSSINAVEIAKIVEGSGADAITVHARTADQGYSGHADWGIIAAVKKAVKIPVIGNGDIRQPYDSIRMINETSCDAVMVGRGSLGNPWIFKGIVQTFSGKSLNYLPDLEQRRIMIENHWKMESQFFGDKVALKSFHKHILWYTKGLDNSSHFRDLAGKLKDKESILNELNEYFQSLKTGKS</sequence>
<evidence type="ECO:0000256" key="4">
    <source>
        <dbReference type="ARBA" id="ARBA00022630"/>
    </source>
</evidence>
<dbReference type="GO" id="GO:0017150">
    <property type="term" value="F:tRNA dihydrouridine synthase activity"/>
    <property type="evidence" value="ECO:0007669"/>
    <property type="project" value="InterPro"/>
</dbReference>
<dbReference type="InterPro" id="IPR035587">
    <property type="entry name" value="DUS-like_FMN-bd"/>
</dbReference>
<dbReference type="Gene3D" id="3.20.20.70">
    <property type="entry name" value="Aldolase class I"/>
    <property type="match status" value="1"/>
</dbReference>
<comment type="catalytic activity">
    <reaction evidence="11">
        <text>a 5,6-dihydrouridine in tRNA + NAD(+) = a uridine in tRNA + NADH + H(+)</text>
        <dbReference type="Rhea" id="RHEA:54452"/>
        <dbReference type="Rhea" id="RHEA-COMP:13339"/>
        <dbReference type="Rhea" id="RHEA-COMP:13887"/>
        <dbReference type="ChEBI" id="CHEBI:15378"/>
        <dbReference type="ChEBI" id="CHEBI:57540"/>
        <dbReference type="ChEBI" id="CHEBI:57945"/>
        <dbReference type="ChEBI" id="CHEBI:65315"/>
        <dbReference type="ChEBI" id="CHEBI:74443"/>
    </reaction>
</comment>
<dbReference type="PANTHER" id="PTHR45846">
    <property type="entry name" value="TRNA-DIHYDROURIDINE(47) SYNTHASE [NAD(P)(+)]-LIKE"/>
    <property type="match status" value="1"/>
</dbReference>
<keyword evidence="7" id="KW-0521">NADP</keyword>
<dbReference type="GO" id="GO:0050660">
    <property type="term" value="F:flavin adenine dinucleotide binding"/>
    <property type="evidence" value="ECO:0007669"/>
    <property type="project" value="InterPro"/>
</dbReference>
<proteinExistence type="predicted"/>
<evidence type="ECO:0000256" key="8">
    <source>
        <dbReference type="ARBA" id="ARBA00022884"/>
    </source>
</evidence>
<keyword evidence="4" id="KW-0285">Flavoprotein</keyword>
<name>A0A0W8FMU5_9ZZZZ</name>
<protein>
    <submittedName>
        <fullName evidence="13">Trna dihydrouridine synthase b</fullName>
    </submittedName>
</protein>
<dbReference type="InterPro" id="IPR004652">
    <property type="entry name" value="DusB-like"/>
</dbReference>
<dbReference type="PROSITE" id="PS01136">
    <property type="entry name" value="UPF0034"/>
    <property type="match status" value="1"/>
</dbReference>
<evidence type="ECO:0000256" key="11">
    <source>
        <dbReference type="ARBA" id="ARBA00048802"/>
    </source>
</evidence>
<evidence type="ECO:0000256" key="6">
    <source>
        <dbReference type="ARBA" id="ARBA00022694"/>
    </source>
</evidence>
<evidence type="ECO:0000256" key="7">
    <source>
        <dbReference type="ARBA" id="ARBA00022857"/>
    </source>
</evidence>
<accession>A0A0W8FMU5</accession>
<dbReference type="NCBIfam" id="TIGR00737">
    <property type="entry name" value="nifR3_yhdG"/>
    <property type="match status" value="1"/>
</dbReference>
<keyword evidence="6" id="KW-0819">tRNA processing</keyword>
<feature type="domain" description="DUS-like FMN-binding" evidence="12">
    <location>
        <begin position="18"/>
        <end position="322"/>
    </location>
</feature>
<evidence type="ECO:0000256" key="1">
    <source>
        <dbReference type="ARBA" id="ARBA00001917"/>
    </source>
</evidence>